<dbReference type="AlphaFoldDB" id="A0A941BCG4"/>
<dbReference type="InterPro" id="IPR050553">
    <property type="entry name" value="Thioredoxin_ResA/DsbE_sf"/>
</dbReference>
<accession>A0A941BCG4</accession>
<gene>
    <name evidence="3" type="ORF">KAK03_01365</name>
</gene>
<dbReference type="Pfam" id="PF00578">
    <property type="entry name" value="AhpC-TSA"/>
    <property type="match status" value="1"/>
</dbReference>
<dbReference type="Proteomes" id="UP000676246">
    <property type="component" value="Unassembled WGS sequence"/>
</dbReference>
<dbReference type="PROSITE" id="PS51352">
    <property type="entry name" value="THIOREDOXIN_2"/>
    <property type="match status" value="1"/>
</dbReference>
<evidence type="ECO:0000313" key="3">
    <source>
        <dbReference type="EMBL" id="MBQ0929116.1"/>
    </source>
</evidence>
<keyword evidence="1" id="KW-0732">Signal</keyword>
<proteinExistence type="predicted"/>
<keyword evidence="4" id="KW-1185">Reference proteome</keyword>
<dbReference type="EMBL" id="JAGQDD010000001">
    <property type="protein sequence ID" value="MBQ0929116.1"/>
    <property type="molecule type" value="Genomic_DNA"/>
</dbReference>
<dbReference type="InterPro" id="IPR013766">
    <property type="entry name" value="Thioredoxin_domain"/>
</dbReference>
<dbReference type="RefSeq" id="WP_210851324.1">
    <property type="nucleotide sequence ID" value="NZ_JAGQDD010000001.1"/>
</dbReference>
<name>A0A941BCG4_9BURK</name>
<evidence type="ECO:0000313" key="4">
    <source>
        <dbReference type="Proteomes" id="UP000676246"/>
    </source>
</evidence>
<reference evidence="3 4" key="1">
    <citation type="submission" date="2021-04" db="EMBL/GenBank/DDBJ databases">
        <title>The genome sequence of Ideonella sp. 3Y2.</title>
        <authorList>
            <person name="Liu Y."/>
        </authorList>
    </citation>
    <scope>NUCLEOTIDE SEQUENCE [LARGE SCALE GENOMIC DNA]</scope>
    <source>
        <strain evidence="3 4">3Y2</strain>
    </source>
</reference>
<evidence type="ECO:0000256" key="1">
    <source>
        <dbReference type="SAM" id="SignalP"/>
    </source>
</evidence>
<dbReference type="GO" id="GO:0016491">
    <property type="term" value="F:oxidoreductase activity"/>
    <property type="evidence" value="ECO:0007669"/>
    <property type="project" value="InterPro"/>
</dbReference>
<feature type="domain" description="Thioredoxin" evidence="2">
    <location>
        <begin position="13"/>
        <end position="161"/>
    </location>
</feature>
<sequence>MTITRRASLATLASLGAVSAQAGLVDWFNGVRVDARIDLPPLDWLAAPPPPGGTMTLWYFWATWCEPCRQTLPLLNTWLTRYPALRIVAVTDEPAATVRSFAERVPLQMAVALDPQRALLGPLGIRALPYAMLLDRGQVVRWKGQPKALEPAQLHAWLAQG</sequence>
<dbReference type="CDD" id="cd02966">
    <property type="entry name" value="TlpA_like_family"/>
    <property type="match status" value="1"/>
</dbReference>
<evidence type="ECO:0000259" key="2">
    <source>
        <dbReference type="PROSITE" id="PS51352"/>
    </source>
</evidence>
<comment type="caution">
    <text evidence="3">The sequence shown here is derived from an EMBL/GenBank/DDBJ whole genome shotgun (WGS) entry which is preliminary data.</text>
</comment>
<dbReference type="InterPro" id="IPR036249">
    <property type="entry name" value="Thioredoxin-like_sf"/>
</dbReference>
<organism evidence="3 4">
    <name type="scientific">Ideonella alba</name>
    <dbReference type="NCBI Taxonomy" id="2824118"/>
    <lineage>
        <taxon>Bacteria</taxon>
        <taxon>Pseudomonadati</taxon>
        <taxon>Pseudomonadota</taxon>
        <taxon>Betaproteobacteria</taxon>
        <taxon>Burkholderiales</taxon>
        <taxon>Sphaerotilaceae</taxon>
        <taxon>Ideonella</taxon>
    </lineage>
</organism>
<dbReference type="PANTHER" id="PTHR42852:SF18">
    <property type="entry name" value="CHROMOSOME UNDETERMINED SCAFFOLD_47, WHOLE GENOME SHOTGUN SEQUENCE"/>
    <property type="match status" value="1"/>
</dbReference>
<dbReference type="PANTHER" id="PTHR42852">
    <property type="entry name" value="THIOL:DISULFIDE INTERCHANGE PROTEIN DSBE"/>
    <property type="match status" value="1"/>
</dbReference>
<protein>
    <submittedName>
        <fullName evidence="3">TlpA family protein disulfide reductase</fullName>
    </submittedName>
</protein>
<feature type="chain" id="PRO_5037981263" evidence="1">
    <location>
        <begin position="23"/>
        <end position="161"/>
    </location>
</feature>
<dbReference type="Gene3D" id="3.40.30.10">
    <property type="entry name" value="Glutaredoxin"/>
    <property type="match status" value="1"/>
</dbReference>
<feature type="signal peptide" evidence="1">
    <location>
        <begin position="1"/>
        <end position="22"/>
    </location>
</feature>
<dbReference type="SUPFAM" id="SSF52833">
    <property type="entry name" value="Thioredoxin-like"/>
    <property type="match status" value="1"/>
</dbReference>
<dbReference type="GO" id="GO:0016209">
    <property type="term" value="F:antioxidant activity"/>
    <property type="evidence" value="ECO:0007669"/>
    <property type="project" value="InterPro"/>
</dbReference>
<dbReference type="InterPro" id="IPR000866">
    <property type="entry name" value="AhpC/TSA"/>
</dbReference>